<name>A0AAN8JWL5_PATCE</name>
<feature type="compositionally biased region" description="Polar residues" evidence="1">
    <location>
        <begin position="80"/>
        <end position="89"/>
    </location>
</feature>
<keyword evidence="3" id="KW-1185">Reference proteome</keyword>
<protein>
    <submittedName>
        <fullName evidence="2">Uncharacterized protein</fullName>
    </submittedName>
</protein>
<feature type="compositionally biased region" description="Basic and acidic residues" evidence="1">
    <location>
        <begin position="39"/>
        <end position="62"/>
    </location>
</feature>
<sequence>MRRTTSTRRSAKGDENTNDKSVINPTSKSQKKATSIKSSDARVARIDKNDVVVDWKGTDDNPGKVNAPKSSKCARKTRSLKSLQQQSIPKTGPPEGDITPPRWNGKNNATKVTNKIGDVSTVHVNLQEESPSYTQTGKRIKEIYQDEFLCSQSNTDEFCDVRWECSSPDVYKHLSKKSNKVRETVSEIAHRLRVSEDDINPVESELQAKSLLGLWLPESNGGASNPSSKRLKCGGIKKKRKAVPIIPEKYQKLLEEWNARKNSEKKVLPETESAKTDCKKSSIDDPYDHLFSDEDQLLPTGVVRCTDSPPAKGADDTWSDDDLFNEDSFILAASQMPLERLAELCTGSKRKRESLGLSGKSSKDSKISPSVVTSSDSNNNNGCLSVVKAGTNSNNDVQTYNENYVKVQQTSSIPPPFKTSGNNRHSNSRNTYSAQIESSEQSAVLSRNTFYGSSKSTFRKHSSFSGSPSYEFNNSQINRNSLDKKFTNSNKSPFRKHHSFDACSSRLTSTPTRKSTFVRSIKDDDGKIIKPVRSSTVLPSTAINPKMVKPIRQLHSDNNNTINSSRSITTNGSVHVMPKINEEIKINKGGLLQTKIPLKTKESITPLENFRAENKDDLLDTSISDEILRQLAEPDEILESQSTHQETLETTKSTDVKKHEANEIIDKTLSFMFEEDDFSFSEIDGQNLDNVSICDNKELQVSKSNQMLKPTFQTRVQNSLSVAEPFHPSFSGMDSAMKKTMALTNVATSIKLNGNVPVSKNCNANSEVINSTPSQNKYSFKKRSPKQTVNGTGTRATNSKNLLESNKNKDLSNSSRFTNMKPSIYSCQPVCLNSNGSSEPLDSAVSQTQDLFVDENDSFLCEDSFLESQFLAELEKIESAL</sequence>
<comment type="caution">
    <text evidence="2">The sequence shown here is derived from an EMBL/GenBank/DDBJ whole genome shotgun (WGS) entry which is preliminary data.</text>
</comment>
<feature type="compositionally biased region" description="Polar residues" evidence="1">
    <location>
        <begin position="786"/>
        <end position="797"/>
    </location>
</feature>
<feature type="region of interest" description="Disordered" evidence="1">
    <location>
        <begin position="1"/>
        <end position="109"/>
    </location>
</feature>
<proteinExistence type="predicted"/>
<feature type="compositionally biased region" description="Low complexity" evidence="1">
    <location>
        <begin position="798"/>
        <end position="815"/>
    </location>
</feature>
<feature type="compositionally biased region" description="Polar residues" evidence="1">
    <location>
        <begin position="19"/>
        <end position="38"/>
    </location>
</feature>
<feature type="region of interest" description="Disordered" evidence="1">
    <location>
        <begin position="766"/>
        <end position="815"/>
    </location>
</feature>
<feature type="region of interest" description="Disordered" evidence="1">
    <location>
        <begin position="352"/>
        <end position="385"/>
    </location>
</feature>
<feature type="compositionally biased region" description="Low complexity" evidence="1">
    <location>
        <begin position="367"/>
        <end position="381"/>
    </location>
</feature>
<reference evidence="2 3" key="1">
    <citation type="submission" date="2024-01" db="EMBL/GenBank/DDBJ databases">
        <title>The genome of the rayed Mediterranean limpet Patella caerulea (Linnaeus, 1758).</title>
        <authorList>
            <person name="Anh-Thu Weber A."/>
            <person name="Halstead-Nussloch G."/>
        </authorList>
    </citation>
    <scope>NUCLEOTIDE SEQUENCE [LARGE SCALE GENOMIC DNA]</scope>
    <source>
        <strain evidence="2">AATW-2023a</strain>
        <tissue evidence="2">Whole specimen</tissue>
    </source>
</reference>
<dbReference type="AlphaFoldDB" id="A0AAN8JWL5"/>
<accession>A0AAN8JWL5</accession>
<dbReference type="Proteomes" id="UP001347796">
    <property type="component" value="Unassembled WGS sequence"/>
</dbReference>
<gene>
    <name evidence="2" type="ORF">SNE40_009203</name>
</gene>
<evidence type="ECO:0000313" key="2">
    <source>
        <dbReference type="EMBL" id="KAK6181324.1"/>
    </source>
</evidence>
<dbReference type="EMBL" id="JAZGQO010000007">
    <property type="protein sequence ID" value="KAK6181324.1"/>
    <property type="molecule type" value="Genomic_DNA"/>
</dbReference>
<feature type="compositionally biased region" description="Polar residues" evidence="1">
    <location>
        <begin position="766"/>
        <end position="778"/>
    </location>
</feature>
<evidence type="ECO:0000313" key="3">
    <source>
        <dbReference type="Proteomes" id="UP001347796"/>
    </source>
</evidence>
<evidence type="ECO:0000256" key="1">
    <source>
        <dbReference type="SAM" id="MobiDB-lite"/>
    </source>
</evidence>
<feature type="compositionally biased region" description="Basic residues" evidence="1">
    <location>
        <begin position="1"/>
        <end position="10"/>
    </location>
</feature>
<organism evidence="2 3">
    <name type="scientific">Patella caerulea</name>
    <name type="common">Rayed Mediterranean limpet</name>
    <dbReference type="NCBI Taxonomy" id="87958"/>
    <lineage>
        <taxon>Eukaryota</taxon>
        <taxon>Metazoa</taxon>
        <taxon>Spiralia</taxon>
        <taxon>Lophotrochozoa</taxon>
        <taxon>Mollusca</taxon>
        <taxon>Gastropoda</taxon>
        <taxon>Patellogastropoda</taxon>
        <taxon>Patelloidea</taxon>
        <taxon>Patellidae</taxon>
        <taxon>Patella</taxon>
    </lineage>
</organism>